<evidence type="ECO:0000256" key="8">
    <source>
        <dbReference type="ARBA" id="ARBA00023136"/>
    </source>
</evidence>
<proteinExistence type="inferred from homology"/>
<accession>A0A1M6U2K0</accession>
<dbReference type="Proteomes" id="UP000184386">
    <property type="component" value="Unassembled WGS sequence"/>
</dbReference>
<keyword evidence="6 10" id="KW-0812">Transmembrane</keyword>
<feature type="transmembrane region" description="Helical" evidence="10">
    <location>
        <begin position="115"/>
        <end position="137"/>
    </location>
</feature>
<feature type="transmembrane region" description="Helical" evidence="10">
    <location>
        <begin position="187"/>
        <end position="210"/>
    </location>
</feature>
<dbReference type="InterPro" id="IPR051327">
    <property type="entry name" value="MATE_MepA_subfamily"/>
</dbReference>
<evidence type="ECO:0000256" key="1">
    <source>
        <dbReference type="ARBA" id="ARBA00004651"/>
    </source>
</evidence>
<dbReference type="InterPro" id="IPR002528">
    <property type="entry name" value="MATE_fam"/>
</dbReference>
<dbReference type="AlphaFoldDB" id="A0A1M6U2K0"/>
<dbReference type="PIRSF" id="PIRSF006603">
    <property type="entry name" value="DinF"/>
    <property type="match status" value="1"/>
</dbReference>
<dbReference type="STRING" id="1121322.SAMN02745136_02969"/>
<evidence type="ECO:0000256" key="10">
    <source>
        <dbReference type="SAM" id="Phobius"/>
    </source>
</evidence>
<keyword evidence="9" id="KW-0046">Antibiotic resistance</keyword>
<dbReference type="GO" id="GO:0005886">
    <property type="term" value="C:plasma membrane"/>
    <property type="evidence" value="ECO:0007669"/>
    <property type="project" value="UniProtKB-SubCell"/>
</dbReference>
<evidence type="ECO:0000256" key="7">
    <source>
        <dbReference type="ARBA" id="ARBA00022989"/>
    </source>
</evidence>
<feature type="transmembrane region" description="Helical" evidence="10">
    <location>
        <begin position="39"/>
        <end position="61"/>
    </location>
</feature>
<dbReference type="Pfam" id="PF01554">
    <property type="entry name" value="MatE"/>
    <property type="match status" value="2"/>
</dbReference>
<feature type="transmembrane region" description="Helical" evidence="10">
    <location>
        <begin position="445"/>
        <end position="464"/>
    </location>
</feature>
<dbReference type="EMBL" id="FRAC01000014">
    <property type="protein sequence ID" value="SHK63502.1"/>
    <property type="molecule type" value="Genomic_DNA"/>
</dbReference>
<feature type="transmembrane region" description="Helical" evidence="10">
    <location>
        <begin position="81"/>
        <end position="103"/>
    </location>
</feature>
<comment type="similarity">
    <text evidence="2">Belongs to the multi antimicrobial extrusion (MATE) (TC 2.A.66.1) family. MepA subfamily.</text>
</comment>
<organism evidence="11 12">
    <name type="scientific">Anaerocolumna jejuensis DSM 15929</name>
    <dbReference type="NCBI Taxonomy" id="1121322"/>
    <lineage>
        <taxon>Bacteria</taxon>
        <taxon>Bacillati</taxon>
        <taxon>Bacillota</taxon>
        <taxon>Clostridia</taxon>
        <taxon>Lachnospirales</taxon>
        <taxon>Lachnospiraceae</taxon>
        <taxon>Anaerocolumna</taxon>
    </lineage>
</organism>
<evidence type="ECO:0000256" key="6">
    <source>
        <dbReference type="ARBA" id="ARBA00022692"/>
    </source>
</evidence>
<comment type="subcellular location">
    <subcellularLocation>
        <location evidence="1">Cell membrane</location>
        <topology evidence="1">Multi-pass membrane protein</topology>
    </subcellularLocation>
</comment>
<dbReference type="GO" id="GO:0046677">
    <property type="term" value="P:response to antibiotic"/>
    <property type="evidence" value="ECO:0007669"/>
    <property type="project" value="UniProtKB-KW"/>
</dbReference>
<feature type="transmembrane region" description="Helical" evidence="10">
    <location>
        <begin position="340"/>
        <end position="363"/>
    </location>
</feature>
<keyword evidence="5" id="KW-1003">Cell membrane</keyword>
<dbReference type="GO" id="GO:0042910">
    <property type="term" value="F:xenobiotic transmembrane transporter activity"/>
    <property type="evidence" value="ECO:0007669"/>
    <property type="project" value="InterPro"/>
</dbReference>
<dbReference type="CDD" id="cd13143">
    <property type="entry name" value="MATE_MepA_like"/>
    <property type="match status" value="1"/>
</dbReference>
<feature type="transmembrane region" description="Helical" evidence="10">
    <location>
        <begin position="383"/>
        <end position="403"/>
    </location>
</feature>
<keyword evidence="12" id="KW-1185">Reference proteome</keyword>
<dbReference type="InterPro" id="IPR048279">
    <property type="entry name" value="MdtK-like"/>
</dbReference>
<keyword evidence="4" id="KW-0813">Transport</keyword>
<evidence type="ECO:0000313" key="12">
    <source>
        <dbReference type="Proteomes" id="UP000184386"/>
    </source>
</evidence>
<evidence type="ECO:0000256" key="3">
    <source>
        <dbReference type="ARBA" id="ARBA00022106"/>
    </source>
</evidence>
<keyword evidence="8 10" id="KW-0472">Membrane</keyword>
<evidence type="ECO:0000256" key="4">
    <source>
        <dbReference type="ARBA" id="ARBA00022448"/>
    </source>
</evidence>
<evidence type="ECO:0000256" key="5">
    <source>
        <dbReference type="ARBA" id="ARBA00022475"/>
    </source>
</evidence>
<feature type="transmembrane region" description="Helical" evidence="10">
    <location>
        <begin position="216"/>
        <end position="236"/>
    </location>
</feature>
<sequence length="475" mass="52028">MAVITERRIVLKNFTNSRKKELKQNDFTKGSVVENILRLALPMTLAQLINVLYSVIDRIYIGLIPRNATLSMTGIGLTLPITTIIIAFANLFGMGGAPLCSIARGRGEKEEAEKIMGNSFALLLLFSVILTILGFLLKKPLLYLFGASDDTFPYANAFISVYLLGNLFVMVSLGMNSFINSQGFSGIGMATVLLGAIANIILDPIFIFVFHMGVTGAALSSVISQFLSAFWVFHFLTGKKALIRLKACNIRLQPAIVRKISALGLSGFMMAITNSIVQIVCNKSLLFYGGDLYVGVMTVLNSIREIISMPVSGLTNGSQPVIGYNYGAGAYKRVRKAIKFMSVTCIAYTLAAWGLLHLFPHFFIRIFNHNPALIKAAMPAVRIYFFGFFMMSLQFAGQAVFVALGKAKYAVFFSILRKIVIVVPLTLLLPHFFRSGTTGVFLAEPVSNFIGGSACFLTMLSVVLKELKLKEKNCT</sequence>
<evidence type="ECO:0000313" key="11">
    <source>
        <dbReference type="EMBL" id="SHK63502.1"/>
    </source>
</evidence>
<feature type="transmembrane region" description="Helical" evidence="10">
    <location>
        <begin position="415"/>
        <end position="433"/>
    </location>
</feature>
<name>A0A1M6U2K0_9FIRM</name>
<evidence type="ECO:0000256" key="2">
    <source>
        <dbReference type="ARBA" id="ARBA00008417"/>
    </source>
</evidence>
<gene>
    <name evidence="11" type="ORF">SAMN02745136_02969</name>
</gene>
<evidence type="ECO:0000256" key="9">
    <source>
        <dbReference type="ARBA" id="ARBA00023251"/>
    </source>
</evidence>
<dbReference type="InterPro" id="IPR045070">
    <property type="entry name" value="MATE_MepA-like"/>
</dbReference>
<protein>
    <recommendedName>
        <fullName evidence="3">Multidrug export protein MepA</fullName>
    </recommendedName>
</protein>
<dbReference type="NCBIfam" id="TIGR00797">
    <property type="entry name" value="matE"/>
    <property type="match status" value="1"/>
</dbReference>
<dbReference type="PANTHER" id="PTHR43823:SF3">
    <property type="entry name" value="MULTIDRUG EXPORT PROTEIN MEPA"/>
    <property type="match status" value="1"/>
</dbReference>
<keyword evidence="7 10" id="KW-1133">Transmembrane helix</keyword>
<dbReference type="OrthoDB" id="9811110at2"/>
<reference evidence="11 12" key="1">
    <citation type="submission" date="2016-11" db="EMBL/GenBank/DDBJ databases">
        <authorList>
            <person name="Jaros S."/>
            <person name="Januszkiewicz K."/>
            <person name="Wedrychowicz H."/>
        </authorList>
    </citation>
    <scope>NUCLEOTIDE SEQUENCE [LARGE SCALE GENOMIC DNA]</scope>
    <source>
        <strain evidence="11 12">DSM 15929</strain>
    </source>
</reference>
<dbReference type="PANTHER" id="PTHR43823">
    <property type="entry name" value="SPORULATION PROTEIN YKVU"/>
    <property type="match status" value="1"/>
</dbReference>
<feature type="transmembrane region" description="Helical" evidence="10">
    <location>
        <begin position="157"/>
        <end position="175"/>
    </location>
</feature>
<dbReference type="GO" id="GO:0015297">
    <property type="term" value="F:antiporter activity"/>
    <property type="evidence" value="ECO:0007669"/>
    <property type="project" value="InterPro"/>
</dbReference>